<gene>
    <name evidence="3" type="ORF">LX32DRAFT_658757</name>
</gene>
<dbReference type="EMBL" id="MU843156">
    <property type="protein sequence ID" value="KAK2020929.1"/>
    <property type="molecule type" value="Genomic_DNA"/>
</dbReference>
<dbReference type="GO" id="GO:0016556">
    <property type="term" value="P:mRNA modification"/>
    <property type="evidence" value="ECO:0007669"/>
    <property type="project" value="InterPro"/>
</dbReference>
<organism evidence="3 4">
    <name type="scientific">Colletotrichum zoysiae</name>
    <dbReference type="NCBI Taxonomy" id="1216348"/>
    <lineage>
        <taxon>Eukaryota</taxon>
        <taxon>Fungi</taxon>
        <taxon>Dikarya</taxon>
        <taxon>Ascomycota</taxon>
        <taxon>Pezizomycotina</taxon>
        <taxon>Sordariomycetes</taxon>
        <taxon>Hypocreomycetidae</taxon>
        <taxon>Glomerellales</taxon>
        <taxon>Glomerellaceae</taxon>
        <taxon>Colletotrichum</taxon>
        <taxon>Colletotrichum graminicola species complex</taxon>
    </lineage>
</organism>
<feature type="domain" description="Alphavirus-like MT" evidence="2">
    <location>
        <begin position="1"/>
        <end position="160"/>
    </location>
</feature>
<name>A0AAD9H3N2_9PEZI</name>
<sequence length="385" mass="42008">MVTKRTRPITERSRELNREAQKRCRDKKRQRTTWEEHRMPRNPTLDALSTEQPTGLLPTVEGYPAEPAQFYVMQDVSFGNLPPADNTTVGDGLGAAEARTGGFFYGAMVPHSSISWDTQDTYSSLPSGYRYNQHINDYYHPIGVFDSTGTNGVDLLHSAVSFQPVALSLSNPAPYDSSSTTLLTPQPKKDYKQKNLELSMGAYTSAPDNKWHNGSPGASRAKGSDAALRTELSKGSIKTPVNKAKMLYEDVGLGFHANSPHLLSPPWPPSSDTGKGSIGPNLVQAPTTPHSASDDATLDGTSTASHRALEAQVRHLEARLTIQTQQLYAVQATANRYQQIINSVTDTLGQLHQTLLLAFGGQACQVQQTYEIPTPEGLYGSLLHT</sequence>
<feature type="region of interest" description="Disordered" evidence="1">
    <location>
        <begin position="262"/>
        <end position="299"/>
    </location>
</feature>
<dbReference type="InterPro" id="IPR002588">
    <property type="entry name" value="Alphavirus-like_MT_dom"/>
</dbReference>
<feature type="region of interest" description="Disordered" evidence="1">
    <location>
        <begin position="204"/>
        <end position="231"/>
    </location>
</feature>
<dbReference type="GO" id="GO:0006396">
    <property type="term" value="P:RNA processing"/>
    <property type="evidence" value="ECO:0007669"/>
    <property type="project" value="InterPro"/>
</dbReference>
<feature type="region of interest" description="Disordered" evidence="1">
    <location>
        <begin position="1"/>
        <end position="36"/>
    </location>
</feature>
<evidence type="ECO:0000259" key="2">
    <source>
        <dbReference type="PROSITE" id="PS51743"/>
    </source>
</evidence>
<evidence type="ECO:0000256" key="1">
    <source>
        <dbReference type="SAM" id="MobiDB-lite"/>
    </source>
</evidence>
<dbReference type="GO" id="GO:0008174">
    <property type="term" value="F:mRNA methyltransferase activity"/>
    <property type="evidence" value="ECO:0007669"/>
    <property type="project" value="InterPro"/>
</dbReference>
<dbReference type="AlphaFoldDB" id="A0AAD9H3N2"/>
<comment type="caution">
    <text evidence="3">The sequence shown here is derived from an EMBL/GenBank/DDBJ whole genome shotgun (WGS) entry which is preliminary data.</text>
</comment>
<protein>
    <recommendedName>
        <fullName evidence="2">Alphavirus-like MT domain-containing protein</fullName>
    </recommendedName>
</protein>
<dbReference type="GO" id="GO:0003723">
    <property type="term" value="F:RNA binding"/>
    <property type="evidence" value="ECO:0007669"/>
    <property type="project" value="InterPro"/>
</dbReference>
<accession>A0AAD9H3N2</accession>
<dbReference type="Proteomes" id="UP001232148">
    <property type="component" value="Unassembled WGS sequence"/>
</dbReference>
<keyword evidence="4" id="KW-1185">Reference proteome</keyword>
<reference evidence="3" key="1">
    <citation type="submission" date="2021-06" db="EMBL/GenBank/DDBJ databases">
        <title>Comparative genomics, transcriptomics and evolutionary studies reveal genomic signatures of adaptation to plant cell wall in hemibiotrophic fungi.</title>
        <authorList>
            <consortium name="DOE Joint Genome Institute"/>
            <person name="Baroncelli R."/>
            <person name="Diaz J.F."/>
            <person name="Benocci T."/>
            <person name="Peng M."/>
            <person name="Battaglia E."/>
            <person name="Haridas S."/>
            <person name="Andreopoulos W."/>
            <person name="Labutti K."/>
            <person name="Pangilinan J."/>
            <person name="Floch G.L."/>
            <person name="Makela M.R."/>
            <person name="Henrissat B."/>
            <person name="Grigoriev I.V."/>
            <person name="Crouch J.A."/>
            <person name="De Vries R.P."/>
            <person name="Sukno S.A."/>
            <person name="Thon M.R."/>
        </authorList>
    </citation>
    <scope>NUCLEOTIDE SEQUENCE</scope>
    <source>
        <strain evidence="3">MAFF235873</strain>
    </source>
</reference>
<feature type="compositionally biased region" description="Basic and acidic residues" evidence="1">
    <location>
        <begin position="8"/>
        <end position="23"/>
    </location>
</feature>
<proteinExistence type="predicted"/>
<evidence type="ECO:0000313" key="3">
    <source>
        <dbReference type="EMBL" id="KAK2020929.1"/>
    </source>
</evidence>
<dbReference type="CDD" id="cd14686">
    <property type="entry name" value="bZIP"/>
    <property type="match status" value="1"/>
</dbReference>
<dbReference type="PROSITE" id="PS51743">
    <property type="entry name" value="ALPHAVIRUS_MT"/>
    <property type="match status" value="1"/>
</dbReference>
<evidence type="ECO:0000313" key="4">
    <source>
        <dbReference type="Proteomes" id="UP001232148"/>
    </source>
</evidence>